<evidence type="ECO:0000313" key="3">
    <source>
        <dbReference type="Proteomes" id="UP001140230"/>
    </source>
</evidence>
<dbReference type="RefSeq" id="WP_104551984.1">
    <property type="nucleotide sequence ID" value="NZ_CP168173.1"/>
</dbReference>
<accession>A0A9X4BUZ7</accession>
<keyword evidence="1" id="KW-1133">Transmembrane helix</keyword>
<organism evidence="2 3">
    <name type="scientific">Xanthomonas hortorum pv. hederae</name>
    <dbReference type="NCBI Taxonomy" id="453603"/>
    <lineage>
        <taxon>Bacteria</taxon>
        <taxon>Pseudomonadati</taxon>
        <taxon>Pseudomonadota</taxon>
        <taxon>Gammaproteobacteria</taxon>
        <taxon>Lysobacterales</taxon>
        <taxon>Lysobacteraceae</taxon>
        <taxon>Xanthomonas</taxon>
    </lineage>
</organism>
<reference evidence="2" key="1">
    <citation type="journal article" date="2022" name="Phytopathology">
        <title>Whole genome sequencing-based tracing of a 2022 introduction and outbreak of Xanthomonas hortorum pv. pelargonii.</title>
        <authorList>
            <person name="Iruegas Bocardo F."/>
            <person name="Weisberg A.J."/>
            <person name="Riutta E.R."/>
            <person name="Kilday K.B."/>
            <person name="Bonkowski J.C."/>
            <person name="Creswell T.C."/>
            <person name="Daughtrey M."/>
            <person name="Rane K.K."/>
            <person name="Grunwald N.J."/>
            <person name="Chang J.H."/>
            <person name="Putnam M."/>
        </authorList>
    </citation>
    <scope>NUCLEOTIDE SEQUENCE</scope>
    <source>
        <strain evidence="2">22-338</strain>
    </source>
</reference>
<evidence type="ECO:0000256" key="1">
    <source>
        <dbReference type="SAM" id="Phobius"/>
    </source>
</evidence>
<protein>
    <recommendedName>
        <fullName evidence="4">Transmembrane protein</fullName>
    </recommendedName>
</protein>
<comment type="caution">
    <text evidence="2">The sequence shown here is derived from an EMBL/GenBank/DDBJ whole genome shotgun (WGS) entry which is preliminary data.</text>
</comment>
<dbReference type="AlphaFoldDB" id="A0A9X4BUZ7"/>
<evidence type="ECO:0008006" key="4">
    <source>
        <dbReference type="Google" id="ProtNLM"/>
    </source>
</evidence>
<feature type="transmembrane region" description="Helical" evidence="1">
    <location>
        <begin position="77"/>
        <end position="99"/>
    </location>
</feature>
<reference evidence="2" key="2">
    <citation type="submission" date="2022-08" db="EMBL/GenBank/DDBJ databases">
        <authorList>
            <person name="Iruegas-Bocardo F."/>
            <person name="Weisberg A.J."/>
            <person name="Riutta E.R."/>
            <person name="Kilday K."/>
            <person name="Bonkowski J.C."/>
            <person name="Creswell T."/>
            <person name="Daughtrey M.L."/>
            <person name="Rane K."/>
            <person name="Grunwald N.J."/>
            <person name="Chang J.H."/>
            <person name="Putnam M.L."/>
        </authorList>
    </citation>
    <scope>NUCLEOTIDE SEQUENCE</scope>
    <source>
        <strain evidence="2">22-338</strain>
    </source>
</reference>
<keyword evidence="1" id="KW-0472">Membrane</keyword>
<feature type="transmembrane region" description="Helical" evidence="1">
    <location>
        <begin position="157"/>
        <end position="178"/>
    </location>
</feature>
<name>A0A9X4BUZ7_9XANT</name>
<proteinExistence type="predicted"/>
<evidence type="ECO:0000313" key="2">
    <source>
        <dbReference type="EMBL" id="MDC8639998.1"/>
    </source>
</evidence>
<feature type="transmembrane region" description="Helical" evidence="1">
    <location>
        <begin position="190"/>
        <end position="211"/>
    </location>
</feature>
<sequence length="241" mass="27171">MSSVEEAAGATSSETSDEAMMLTDLSFSSLSAAMARNSQVTGESRAGPVERWSFAIGLMGAAVGMVFGTLLEGKAAFYWAATGLAVELIGFLASVVLFVKRELPSFRRPYTEHANQMEQEFHQYHAIVAALRTFPLEQRRRREAFMRDRRTNMHERLGLFTGGMEKLGIMPVLLALYLQLKDWRWGDWTVLGKITMMQGVFAFLLLFAYGMSWHLIRLRVRVQSYEQLLAEANRQDSANAQ</sequence>
<dbReference type="Proteomes" id="UP001140230">
    <property type="component" value="Unassembled WGS sequence"/>
</dbReference>
<dbReference type="EMBL" id="JANWTP010000091">
    <property type="protein sequence ID" value="MDC8639998.1"/>
    <property type="molecule type" value="Genomic_DNA"/>
</dbReference>
<feature type="transmembrane region" description="Helical" evidence="1">
    <location>
        <begin position="52"/>
        <end position="71"/>
    </location>
</feature>
<keyword evidence="1" id="KW-0812">Transmembrane</keyword>
<gene>
    <name evidence="2" type="ORF">NY667_19860</name>
</gene>